<dbReference type="Proteomes" id="UP000639772">
    <property type="component" value="Chromosome 10"/>
</dbReference>
<accession>A0A835UKF5</accession>
<dbReference type="AlphaFoldDB" id="A0A835UKF5"/>
<organism evidence="1 2">
    <name type="scientific">Vanilla planifolia</name>
    <name type="common">Vanilla</name>
    <dbReference type="NCBI Taxonomy" id="51239"/>
    <lineage>
        <taxon>Eukaryota</taxon>
        <taxon>Viridiplantae</taxon>
        <taxon>Streptophyta</taxon>
        <taxon>Embryophyta</taxon>
        <taxon>Tracheophyta</taxon>
        <taxon>Spermatophyta</taxon>
        <taxon>Magnoliopsida</taxon>
        <taxon>Liliopsida</taxon>
        <taxon>Asparagales</taxon>
        <taxon>Orchidaceae</taxon>
        <taxon>Vanilloideae</taxon>
        <taxon>Vanilleae</taxon>
        <taxon>Vanilla</taxon>
    </lineage>
</organism>
<comment type="caution">
    <text evidence="1">The sequence shown here is derived from an EMBL/GenBank/DDBJ whole genome shotgun (WGS) entry which is preliminary data.</text>
</comment>
<name>A0A835UKF5_VANPL</name>
<dbReference type="EMBL" id="JADCNM010000010">
    <property type="protein sequence ID" value="KAG0464947.1"/>
    <property type="molecule type" value="Genomic_DNA"/>
</dbReference>
<protein>
    <submittedName>
        <fullName evidence="1">Uncharacterized protein</fullName>
    </submittedName>
</protein>
<proteinExistence type="predicted"/>
<evidence type="ECO:0000313" key="1">
    <source>
        <dbReference type="EMBL" id="KAG0464947.1"/>
    </source>
</evidence>
<sequence>MAEPSGHGERRRYRAARRHQFLLLLARWSQPAMEEGVVDRRSPQLAPSFCHPQRVAVLCSFSALPQHSKFVTMGISASALP</sequence>
<gene>
    <name evidence="1" type="ORF">HPP92_019111</name>
</gene>
<evidence type="ECO:0000313" key="2">
    <source>
        <dbReference type="Proteomes" id="UP000639772"/>
    </source>
</evidence>
<reference evidence="1 2" key="1">
    <citation type="journal article" date="2020" name="Nat. Food">
        <title>A phased Vanilla planifolia genome enables genetic improvement of flavour and production.</title>
        <authorList>
            <person name="Hasing T."/>
            <person name="Tang H."/>
            <person name="Brym M."/>
            <person name="Khazi F."/>
            <person name="Huang T."/>
            <person name="Chambers A.H."/>
        </authorList>
    </citation>
    <scope>NUCLEOTIDE SEQUENCE [LARGE SCALE GENOMIC DNA]</scope>
    <source>
        <tissue evidence="1">Leaf</tissue>
    </source>
</reference>